<dbReference type="InterPro" id="IPR001005">
    <property type="entry name" value="SANT/Myb"/>
</dbReference>
<dbReference type="Pfam" id="PF00249">
    <property type="entry name" value="Myb_DNA-binding"/>
    <property type="match status" value="1"/>
</dbReference>
<dbReference type="Proteomes" id="UP000631114">
    <property type="component" value="Unassembled WGS sequence"/>
</dbReference>
<gene>
    <name evidence="7" type="ORF">IFM89_039238</name>
</gene>
<feature type="domain" description="Myb-like" evidence="5">
    <location>
        <begin position="9"/>
        <end position="78"/>
    </location>
</feature>
<dbReference type="AlphaFoldDB" id="A0A835IFD2"/>
<evidence type="ECO:0000256" key="3">
    <source>
        <dbReference type="ARBA" id="ARBA00023125"/>
    </source>
</evidence>
<dbReference type="PROSITE" id="PS51294">
    <property type="entry name" value="HTH_MYB"/>
    <property type="match status" value="1"/>
</dbReference>
<name>A0A835IFD2_9MAGN</name>
<dbReference type="OrthoDB" id="2143914at2759"/>
<evidence type="ECO:0000256" key="2">
    <source>
        <dbReference type="ARBA" id="ARBA00023015"/>
    </source>
</evidence>
<proteinExistence type="predicted"/>
<comment type="caution">
    <text evidence="7">The sequence shown here is derived from an EMBL/GenBank/DDBJ whole genome shotgun (WGS) entry which is preliminary data.</text>
</comment>
<dbReference type="PANTHER" id="PTHR48000">
    <property type="entry name" value="OS09G0431300 PROTEIN"/>
    <property type="match status" value="1"/>
</dbReference>
<dbReference type="PANTHER" id="PTHR48000:SF46">
    <property type="entry name" value="TRANSCRIPTION FACTOR MYB36"/>
    <property type="match status" value="1"/>
</dbReference>
<dbReference type="InterPro" id="IPR009057">
    <property type="entry name" value="Homeodomain-like_sf"/>
</dbReference>
<protein>
    <submittedName>
        <fullName evidence="7">Uncharacterized protein</fullName>
    </submittedName>
</protein>
<dbReference type="Gene3D" id="1.10.10.60">
    <property type="entry name" value="Homeodomain-like"/>
    <property type="match status" value="1"/>
</dbReference>
<evidence type="ECO:0000313" key="8">
    <source>
        <dbReference type="Proteomes" id="UP000631114"/>
    </source>
</evidence>
<keyword evidence="3" id="KW-0238">DNA-binding</keyword>
<dbReference type="PROSITE" id="PS50090">
    <property type="entry name" value="MYB_LIKE"/>
    <property type="match status" value="1"/>
</dbReference>
<organism evidence="7 8">
    <name type="scientific">Coptis chinensis</name>
    <dbReference type="NCBI Taxonomy" id="261450"/>
    <lineage>
        <taxon>Eukaryota</taxon>
        <taxon>Viridiplantae</taxon>
        <taxon>Streptophyta</taxon>
        <taxon>Embryophyta</taxon>
        <taxon>Tracheophyta</taxon>
        <taxon>Spermatophyta</taxon>
        <taxon>Magnoliopsida</taxon>
        <taxon>Ranunculales</taxon>
        <taxon>Ranunculaceae</taxon>
        <taxon>Coptidoideae</taxon>
        <taxon>Coptis</taxon>
    </lineage>
</organism>
<dbReference type="InterPro" id="IPR017930">
    <property type="entry name" value="Myb_dom"/>
</dbReference>
<dbReference type="SUPFAM" id="SSF46689">
    <property type="entry name" value="Homeodomain-like"/>
    <property type="match status" value="1"/>
</dbReference>
<dbReference type="GO" id="GO:0003677">
    <property type="term" value="F:DNA binding"/>
    <property type="evidence" value="ECO:0007669"/>
    <property type="project" value="UniProtKB-KW"/>
</dbReference>
<accession>A0A835IFD2</accession>
<feature type="domain" description="HTH myb-type" evidence="6">
    <location>
        <begin position="9"/>
        <end position="82"/>
    </location>
</feature>
<dbReference type="EMBL" id="JADFTS010000003">
    <property type="protein sequence ID" value="KAF9617945.1"/>
    <property type="molecule type" value="Genomic_DNA"/>
</dbReference>
<keyword evidence="4" id="KW-0804">Transcription</keyword>
<keyword evidence="2" id="KW-0805">Transcription regulation</keyword>
<evidence type="ECO:0000256" key="1">
    <source>
        <dbReference type="ARBA" id="ARBA00022737"/>
    </source>
</evidence>
<evidence type="ECO:0000256" key="4">
    <source>
        <dbReference type="ARBA" id="ARBA00023163"/>
    </source>
</evidence>
<dbReference type="CDD" id="cd00167">
    <property type="entry name" value="SANT"/>
    <property type="match status" value="1"/>
</dbReference>
<evidence type="ECO:0000259" key="6">
    <source>
        <dbReference type="PROSITE" id="PS51294"/>
    </source>
</evidence>
<dbReference type="SMART" id="SM00717">
    <property type="entry name" value="SANT"/>
    <property type="match status" value="1"/>
</dbReference>
<sequence>MGRAPCCDKANVKRGPWSPEEDFALKNYVERHGTGGNWISLPQKAGEFSKFLRQWSVIASQLQGRTDNDVKNYWNTKLKKKILAGKITLNGEKMLTSNNHLQPSSSSSLAMHNASQNDNKCFSSYLIQNSTTVPMSMNVNVGSSRLLPNSVKLTFPGLVDSPEFSVASANNPNVSSSSSSDVPSLPIPLAVPLDNNYSSWWSGNGSDEDDRFFMEFGFGSSYDLFNGFCFQERTSGAAAPSLANYPIFENFLANSSDTKPQGLYQSITN</sequence>
<reference evidence="7 8" key="1">
    <citation type="submission" date="2020-10" db="EMBL/GenBank/DDBJ databases">
        <title>The Coptis chinensis genome and diversification of protoberbering-type alkaloids.</title>
        <authorList>
            <person name="Wang B."/>
            <person name="Shu S."/>
            <person name="Song C."/>
            <person name="Liu Y."/>
        </authorList>
    </citation>
    <scope>NUCLEOTIDE SEQUENCE [LARGE SCALE GENOMIC DNA]</scope>
    <source>
        <strain evidence="7">HL-2020</strain>
        <tissue evidence="7">Leaf</tissue>
    </source>
</reference>
<keyword evidence="8" id="KW-1185">Reference proteome</keyword>
<keyword evidence="1" id="KW-0677">Repeat</keyword>
<evidence type="ECO:0000313" key="7">
    <source>
        <dbReference type="EMBL" id="KAF9617945.1"/>
    </source>
</evidence>
<evidence type="ECO:0000259" key="5">
    <source>
        <dbReference type="PROSITE" id="PS50090"/>
    </source>
</evidence>